<evidence type="ECO:0000256" key="1">
    <source>
        <dbReference type="ARBA" id="ARBA00004141"/>
    </source>
</evidence>
<name>A0A383VXQ3_TETOB</name>
<dbReference type="GO" id="GO:0015179">
    <property type="term" value="F:L-amino acid transmembrane transporter activity"/>
    <property type="evidence" value="ECO:0007669"/>
    <property type="project" value="TreeGrafter"/>
</dbReference>
<evidence type="ECO:0000256" key="9">
    <source>
        <dbReference type="SAM" id="Phobius"/>
    </source>
</evidence>
<feature type="transmembrane region" description="Helical" evidence="9">
    <location>
        <begin position="332"/>
        <end position="353"/>
    </location>
</feature>
<gene>
    <name evidence="11" type="ORF">BQ4739_LOCUS9502</name>
</gene>
<keyword evidence="12" id="KW-1185">Reference proteome</keyword>
<feature type="transmembrane region" description="Helical" evidence="9">
    <location>
        <begin position="496"/>
        <end position="516"/>
    </location>
</feature>
<dbReference type="EMBL" id="FNXT01000910">
    <property type="protein sequence ID" value="SZX69206.1"/>
    <property type="molecule type" value="Genomic_DNA"/>
</dbReference>
<dbReference type="PANTHER" id="PTHR22950:SF692">
    <property type="entry name" value="TRANSMEMBRANE AMINO ACID TRANSPORTER FAMILY PROTEIN"/>
    <property type="match status" value="1"/>
</dbReference>
<organism evidence="11 12">
    <name type="scientific">Tetradesmus obliquus</name>
    <name type="common">Green alga</name>
    <name type="synonym">Acutodesmus obliquus</name>
    <dbReference type="NCBI Taxonomy" id="3088"/>
    <lineage>
        <taxon>Eukaryota</taxon>
        <taxon>Viridiplantae</taxon>
        <taxon>Chlorophyta</taxon>
        <taxon>core chlorophytes</taxon>
        <taxon>Chlorophyceae</taxon>
        <taxon>CS clade</taxon>
        <taxon>Sphaeropleales</taxon>
        <taxon>Scenedesmaceae</taxon>
        <taxon>Tetradesmus</taxon>
    </lineage>
</organism>
<evidence type="ECO:0000256" key="2">
    <source>
        <dbReference type="ARBA" id="ARBA00022448"/>
    </source>
</evidence>
<evidence type="ECO:0000256" key="3">
    <source>
        <dbReference type="ARBA" id="ARBA00022692"/>
    </source>
</evidence>
<keyword evidence="5 9" id="KW-1133">Transmembrane helix</keyword>
<feature type="transmembrane region" description="Helical" evidence="9">
    <location>
        <begin position="406"/>
        <end position="430"/>
    </location>
</feature>
<dbReference type="Pfam" id="PF01490">
    <property type="entry name" value="Aa_trans"/>
    <property type="match status" value="1"/>
</dbReference>
<proteinExistence type="inferred from homology"/>
<protein>
    <recommendedName>
        <fullName evidence="10">Amino acid transporter transmembrane domain-containing protein</fullName>
    </recommendedName>
</protein>
<keyword evidence="6 9" id="KW-0472">Membrane</keyword>
<feature type="transmembrane region" description="Helical" evidence="9">
    <location>
        <begin position="298"/>
        <end position="325"/>
    </location>
</feature>
<dbReference type="Proteomes" id="UP000256970">
    <property type="component" value="Unassembled WGS sequence"/>
</dbReference>
<feature type="region of interest" description="Disordered" evidence="8">
    <location>
        <begin position="1"/>
        <end position="39"/>
    </location>
</feature>
<feature type="transmembrane region" description="Helical" evidence="9">
    <location>
        <begin position="450"/>
        <end position="475"/>
    </location>
</feature>
<feature type="domain" description="Amino acid transporter transmembrane" evidence="10">
    <location>
        <begin position="188"/>
        <end position="575"/>
    </location>
</feature>
<dbReference type="InterPro" id="IPR013057">
    <property type="entry name" value="AA_transpt_TM"/>
</dbReference>
<dbReference type="STRING" id="3088.A0A383VXQ3"/>
<evidence type="ECO:0000256" key="8">
    <source>
        <dbReference type="SAM" id="MobiDB-lite"/>
    </source>
</evidence>
<feature type="compositionally biased region" description="Polar residues" evidence="8">
    <location>
        <begin position="25"/>
        <end position="39"/>
    </location>
</feature>
<sequence length="582" mass="61583">MSGHIPIALPRGSLDSRREQDDELQATNSGQWPRTWQDASSWAAREPRVAGSLQHSFIRTRHPEILASEQEARSPLIGAAAAAWAQQRPAAARAAAGEDGSIRDDLEEPLLFDFEAEEELAAAAAAAAAASGSTSAATIAAAAGLVETSSVISAVPSSIGLRSVTKDALGTHVQTEQYTMHIEEERATSSSWQAAFNAINILCGVGLLTTPYAMAISGLSSLLLLIGIGGIACYTGRLLAKCMNSSRAIRTYPDIGQAAFGRWGRLLVSVLLYMELFCCCVDFLILEGDNLSAVFPQAAVSLGGFSLTAKQSLILAAAIIVLPTVWLRDLSLLSFLSVGGIFASLALLALVGWEGVAVAGFPHDRPPLVTWSGVPVSIGLFCFCFSGHAVFPSLYASMRTKSHFPWLLLGSFSVVVAVYGSMAVMGAFMFGSEVSENITLDMQDYAPNAMPTVVAMWLVIVNPIAKVALTLAPVAMAMEELISVKHGSWRFTAASVALRTALLAVCVVVAIVVPFFSLVMSFIGAFMSMSISIVLPCVFYLVICAKDVTKVDRVAAVSVAVFGLIAGTMATYEAITAIYSKY</sequence>
<evidence type="ECO:0000313" key="12">
    <source>
        <dbReference type="Proteomes" id="UP000256970"/>
    </source>
</evidence>
<evidence type="ECO:0000256" key="5">
    <source>
        <dbReference type="ARBA" id="ARBA00022989"/>
    </source>
</evidence>
<dbReference type="PANTHER" id="PTHR22950">
    <property type="entry name" value="AMINO ACID TRANSPORTER"/>
    <property type="match status" value="1"/>
</dbReference>
<keyword evidence="4" id="KW-0029">Amino-acid transport</keyword>
<dbReference type="AlphaFoldDB" id="A0A383VXQ3"/>
<evidence type="ECO:0000256" key="6">
    <source>
        <dbReference type="ARBA" id="ARBA00023136"/>
    </source>
</evidence>
<feature type="transmembrane region" description="Helical" evidence="9">
    <location>
        <begin position="266"/>
        <end position="286"/>
    </location>
</feature>
<evidence type="ECO:0000313" key="11">
    <source>
        <dbReference type="EMBL" id="SZX69206.1"/>
    </source>
</evidence>
<feature type="transmembrane region" description="Helical" evidence="9">
    <location>
        <begin position="373"/>
        <end position="394"/>
    </location>
</feature>
<keyword evidence="3 9" id="KW-0812">Transmembrane</keyword>
<evidence type="ECO:0000256" key="7">
    <source>
        <dbReference type="ARBA" id="ARBA00049662"/>
    </source>
</evidence>
<accession>A0A383VXQ3</accession>
<comment type="similarity">
    <text evidence="7">Belongs to the amino acid/polyamine transporter 2 family. Amino acid/auxin permease (AAAP) (TC 2.A.18.5) subfamily.</text>
</comment>
<comment type="subcellular location">
    <subcellularLocation>
        <location evidence="1">Membrane</location>
        <topology evidence="1">Multi-pass membrane protein</topology>
    </subcellularLocation>
</comment>
<evidence type="ECO:0000259" key="10">
    <source>
        <dbReference type="Pfam" id="PF01490"/>
    </source>
</evidence>
<dbReference type="GO" id="GO:0005774">
    <property type="term" value="C:vacuolar membrane"/>
    <property type="evidence" value="ECO:0007669"/>
    <property type="project" value="TreeGrafter"/>
</dbReference>
<reference evidence="11 12" key="1">
    <citation type="submission" date="2016-10" db="EMBL/GenBank/DDBJ databases">
        <authorList>
            <person name="Cai Z."/>
        </authorList>
    </citation>
    <scope>NUCLEOTIDE SEQUENCE [LARGE SCALE GENOMIC DNA]</scope>
</reference>
<feature type="transmembrane region" description="Helical" evidence="9">
    <location>
        <begin position="555"/>
        <end position="579"/>
    </location>
</feature>
<feature type="transmembrane region" description="Helical" evidence="9">
    <location>
        <begin position="219"/>
        <end position="240"/>
    </location>
</feature>
<feature type="transmembrane region" description="Helical" evidence="9">
    <location>
        <begin position="522"/>
        <end position="543"/>
    </location>
</feature>
<keyword evidence="2" id="KW-0813">Transport</keyword>
<evidence type="ECO:0000256" key="4">
    <source>
        <dbReference type="ARBA" id="ARBA00022970"/>
    </source>
</evidence>